<dbReference type="AlphaFoldDB" id="A0A5R9JAE0"/>
<keyword evidence="1" id="KW-1133">Transmembrane helix</keyword>
<name>A0A5R9JAE0_9PROT</name>
<feature type="transmembrane region" description="Helical" evidence="1">
    <location>
        <begin position="21"/>
        <end position="37"/>
    </location>
</feature>
<evidence type="ECO:0000256" key="1">
    <source>
        <dbReference type="SAM" id="Phobius"/>
    </source>
</evidence>
<keyword evidence="1" id="KW-0812">Transmembrane</keyword>
<sequence>MNFLRRLPRQLWHLFVDDGQSVAILLCWVLVACGLLPRFALGVWSGPILFAGIAAITFGSLRPRG</sequence>
<evidence type="ECO:0000313" key="2">
    <source>
        <dbReference type="EMBL" id="TLU74545.1"/>
    </source>
</evidence>
<proteinExistence type="predicted"/>
<organism evidence="2 3">
    <name type="scientific">Lichenicoccus roseus</name>
    <dbReference type="NCBI Taxonomy" id="2683649"/>
    <lineage>
        <taxon>Bacteria</taxon>
        <taxon>Pseudomonadati</taxon>
        <taxon>Pseudomonadota</taxon>
        <taxon>Alphaproteobacteria</taxon>
        <taxon>Acetobacterales</taxon>
        <taxon>Acetobacteraceae</taxon>
        <taxon>Lichenicoccus</taxon>
    </lineage>
</organism>
<protein>
    <submittedName>
        <fullName evidence="2">Uncharacterized protein</fullName>
    </submittedName>
</protein>
<dbReference type="EMBL" id="VCDI01000001">
    <property type="protein sequence ID" value="TLU74545.1"/>
    <property type="molecule type" value="Genomic_DNA"/>
</dbReference>
<gene>
    <name evidence="2" type="ORF">FE263_05080</name>
</gene>
<dbReference type="RefSeq" id="WP_138324794.1">
    <property type="nucleotide sequence ID" value="NZ_VCDI01000001.1"/>
</dbReference>
<feature type="transmembrane region" description="Helical" evidence="1">
    <location>
        <begin position="43"/>
        <end position="61"/>
    </location>
</feature>
<dbReference type="PROSITE" id="PS51257">
    <property type="entry name" value="PROKAR_LIPOPROTEIN"/>
    <property type="match status" value="1"/>
</dbReference>
<reference evidence="2 3" key="1">
    <citation type="submission" date="2019-05" db="EMBL/GenBank/DDBJ databases">
        <authorList>
            <person name="Pankratov T."/>
            <person name="Grouzdev D."/>
        </authorList>
    </citation>
    <scope>NUCLEOTIDE SEQUENCE [LARGE SCALE GENOMIC DNA]</scope>
    <source>
        <strain evidence="2 3">KEBCLARHB70R</strain>
    </source>
</reference>
<keyword evidence="3" id="KW-1185">Reference proteome</keyword>
<comment type="caution">
    <text evidence="2">The sequence shown here is derived from an EMBL/GenBank/DDBJ whole genome shotgun (WGS) entry which is preliminary data.</text>
</comment>
<keyword evidence="1" id="KW-0472">Membrane</keyword>
<accession>A0A5R9JAE0</accession>
<dbReference type="Proteomes" id="UP000305654">
    <property type="component" value="Unassembled WGS sequence"/>
</dbReference>
<evidence type="ECO:0000313" key="3">
    <source>
        <dbReference type="Proteomes" id="UP000305654"/>
    </source>
</evidence>